<dbReference type="SUPFAM" id="SSF51658">
    <property type="entry name" value="Xylose isomerase-like"/>
    <property type="match status" value="1"/>
</dbReference>
<dbReference type="Proteomes" id="UP000014977">
    <property type="component" value="Unassembled WGS sequence"/>
</dbReference>
<dbReference type="InterPro" id="IPR036237">
    <property type="entry name" value="Xyl_isomerase-like_sf"/>
</dbReference>
<sequence>MTSLPDPSGAYPPPPLSVKGRYPFRLGTTSFIYPDDYLPNVQVLGPHLDEIELLMFESRRADSLPAGATIDALARLSAEMDVGYNIHLPTDVSLAAEDPDERARASAVLGRFVSATAPLSPSAYALHLPFDGGATDPDGIGHWQAAAAQGIGRLLETGAPRNLLAVETLDYPFAWAAPLVEAFDLSVCMDIGHLILYGVDLAAFFKRFRRRIRLIHLHGVRFTRDGAGRDHVGLEEMPPEHFAAVMAILKDFDGVVSLEVFSHRHLAPSMKHLDAAWTAAGRKYTP</sequence>
<dbReference type="eggNOG" id="COG1082">
    <property type="taxonomic scope" value="Bacteria"/>
</dbReference>
<evidence type="ECO:0000259" key="1">
    <source>
        <dbReference type="Pfam" id="PF01261"/>
    </source>
</evidence>
<gene>
    <name evidence="2" type="ORF">dsmv_0698</name>
</gene>
<dbReference type="NCBIfam" id="NF041277">
    <property type="entry name" value="coba_remo_CbiR"/>
    <property type="match status" value="1"/>
</dbReference>
<dbReference type="STRING" id="897.B2D07_16150"/>
<organism evidence="2 3">
    <name type="scientific">Desulfococcus multivorans DSM 2059</name>
    <dbReference type="NCBI Taxonomy" id="1121405"/>
    <lineage>
        <taxon>Bacteria</taxon>
        <taxon>Pseudomonadati</taxon>
        <taxon>Thermodesulfobacteriota</taxon>
        <taxon>Desulfobacteria</taxon>
        <taxon>Desulfobacterales</taxon>
        <taxon>Desulfococcaceae</taxon>
        <taxon>Desulfococcus</taxon>
    </lineage>
</organism>
<dbReference type="RefSeq" id="WP_020877809.1">
    <property type="nucleotide sequence ID" value="NZ_ATHJ01000105.1"/>
</dbReference>
<keyword evidence="3" id="KW-1185">Reference proteome</keyword>
<dbReference type="InterPro" id="IPR013022">
    <property type="entry name" value="Xyl_isomerase-like_TIM-brl"/>
</dbReference>
<proteinExistence type="predicted"/>
<dbReference type="Gene3D" id="3.20.20.150">
    <property type="entry name" value="Divalent-metal-dependent TIM barrel enzymes"/>
    <property type="match status" value="1"/>
</dbReference>
<dbReference type="Pfam" id="PF01261">
    <property type="entry name" value="AP_endonuc_2"/>
    <property type="match status" value="1"/>
</dbReference>
<accession>S7UUF3</accession>
<dbReference type="AlphaFoldDB" id="S7UUF3"/>
<dbReference type="EMBL" id="ATHJ01000105">
    <property type="protein sequence ID" value="EPR35993.1"/>
    <property type="molecule type" value="Genomic_DNA"/>
</dbReference>
<name>S7UUF3_DESML</name>
<keyword evidence="2" id="KW-0413">Isomerase</keyword>
<dbReference type="OrthoDB" id="9792261at2"/>
<dbReference type="GO" id="GO:0016853">
    <property type="term" value="F:isomerase activity"/>
    <property type="evidence" value="ECO:0007669"/>
    <property type="project" value="UniProtKB-KW"/>
</dbReference>
<comment type="caution">
    <text evidence="2">The sequence shown here is derived from an EMBL/GenBank/DDBJ whole genome shotgun (WGS) entry which is preliminary data.</text>
</comment>
<evidence type="ECO:0000313" key="2">
    <source>
        <dbReference type="EMBL" id="EPR35993.1"/>
    </source>
</evidence>
<evidence type="ECO:0000313" key="3">
    <source>
        <dbReference type="Proteomes" id="UP000014977"/>
    </source>
</evidence>
<protein>
    <submittedName>
        <fullName evidence="2">Xylose isomerase domain-containing protein TIM barrel</fullName>
    </submittedName>
</protein>
<feature type="domain" description="Xylose isomerase-like TIM barrel" evidence="1">
    <location>
        <begin position="49"/>
        <end position="268"/>
    </location>
</feature>
<reference evidence="2 3" key="1">
    <citation type="journal article" date="2013" name="Genome Announc.">
        <title>Draft genome sequences for three mercury-methylating, sulfate-reducing bacteria.</title>
        <authorList>
            <person name="Brown S.D."/>
            <person name="Hurt R.A.Jr."/>
            <person name="Gilmour C.C."/>
            <person name="Elias D.A."/>
        </authorList>
    </citation>
    <scope>NUCLEOTIDE SEQUENCE [LARGE SCALE GENOMIC DNA]</scope>
    <source>
        <strain evidence="2 3">DSM 2059</strain>
    </source>
</reference>